<reference evidence="1 2" key="1">
    <citation type="submission" date="2016-04" db="EMBL/GenBank/DDBJ databases">
        <authorList>
            <person name="Evans L.H."/>
            <person name="Alamgir A."/>
            <person name="Owens N."/>
            <person name="Weber N.D."/>
            <person name="Virtaneva K."/>
            <person name="Barbian K."/>
            <person name="Babar A."/>
            <person name="Rosenke K."/>
        </authorList>
    </citation>
    <scope>NUCLEOTIDE SEQUENCE [LARGE SCALE GENOMIC DNA]</scope>
    <source>
        <strain evidence="1 2">IFM 0406</strain>
    </source>
</reference>
<dbReference type="STRING" id="455432.AWN90_40765"/>
<dbReference type="EMBL" id="LWGR01000013">
    <property type="protein sequence ID" value="KZM70867.1"/>
    <property type="molecule type" value="Genomic_DNA"/>
</dbReference>
<protein>
    <recommendedName>
        <fullName evidence="3">PE domain-containing protein</fullName>
    </recommendedName>
</protein>
<proteinExistence type="predicted"/>
<evidence type="ECO:0008006" key="3">
    <source>
        <dbReference type="Google" id="ProtNLM"/>
    </source>
</evidence>
<comment type="caution">
    <text evidence="1">The sequence shown here is derived from an EMBL/GenBank/DDBJ whole genome shotgun (WGS) entry which is preliminary data.</text>
</comment>
<evidence type="ECO:0000313" key="2">
    <source>
        <dbReference type="Proteomes" id="UP000076512"/>
    </source>
</evidence>
<name>A0A164JYZ8_9NOCA</name>
<dbReference type="AlphaFoldDB" id="A0A164JYZ8"/>
<dbReference type="Proteomes" id="UP000076512">
    <property type="component" value="Unassembled WGS sequence"/>
</dbReference>
<organism evidence="1 2">
    <name type="scientific">Nocardia terpenica</name>
    <dbReference type="NCBI Taxonomy" id="455432"/>
    <lineage>
        <taxon>Bacteria</taxon>
        <taxon>Bacillati</taxon>
        <taxon>Actinomycetota</taxon>
        <taxon>Actinomycetes</taxon>
        <taxon>Mycobacteriales</taxon>
        <taxon>Nocardiaceae</taxon>
        <taxon>Nocardia</taxon>
    </lineage>
</organism>
<accession>A0A164JYZ8</accession>
<gene>
    <name evidence="1" type="ORF">AWN90_40765</name>
</gene>
<keyword evidence="2" id="KW-1185">Reference proteome</keyword>
<evidence type="ECO:0000313" key="1">
    <source>
        <dbReference type="EMBL" id="KZM70867.1"/>
    </source>
</evidence>
<sequence>MRAEGESLVTTPDVGQQAVRRLFSAAMDSGGAEGLAEEAARGLVDACDRLVADLARAWEVEPPVTSVGGFPNLPSGQALTRGFADKGRELHDILAGFQQTAHMLQAAYLAAGKRYDEAEATARAVLDMAPESVAPQPTSGNRDGG</sequence>